<keyword evidence="1" id="KW-0472">Membrane</keyword>
<dbReference type="SUPFAM" id="SSF55729">
    <property type="entry name" value="Acyl-CoA N-acyltransferases (Nat)"/>
    <property type="match status" value="1"/>
</dbReference>
<keyword evidence="1" id="KW-0812">Transmembrane</keyword>
<evidence type="ECO:0000313" key="3">
    <source>
        <dbReference type="Proteomes" id="UP001589894"/>
    </source>
</evidence>
<proteinExistence type="predicted"/>
<comment type="caution">
    <text evidence="2">The sequence shown here is derived from an EMBL/GenBank/DDBJ whole genome shotgun (WGS) entry which is preliminary data.</text>
</comment>
<organism evidence="2 3">
    <name type="scientific">Plantactinospora siamensis</name>
    <dbReference type="NCBI Taxonomy" id="555372"/>
    <lineage>
        <taxon>Bacteria</taxon>
        <taxon>Bacillati</taxon>
        <taxon>Actinomycetota</taxon>
        <taxon>Actinomycetes</taxon>
        <taxon>Micromonosporales</taxon>
        <taxon>Micromonosporaceae</taxon>
        <taxon>Plantactinospora</taxon>
    </lineage>
</organism>
<sequence length="213" mass="23609">MNWLDVIGWIGSALLVWSLLQTRLLRLRALNLVGCVVLIGFNAALAVWPMVGLNVVLAVINIWYLVRMVATRHDDRTYQVVEVGTDDGFLEHVLRVHAADIARFNPGFTWAADGVEPAPGRSAFLVLRADEVVGVMLVRAAGNGVAQIELDYVTPRFRDLTPGEFVYRRSRLFTARGFRRVVTPPDMVAPYYARLGFRPAGRSYALDLPAGAS</sequence>
<keyword evidence="1" id="KW-1133">Transmembrane helix</keyword>
<reference evidence="2 3" key="1">
    <citation type="submission" date="2024-09" db="EMBL/GenBank/DDBJ databases">
        <authorList>
            <person name="Sun Q."/>
            <person name="Mori K."/>
        </authorList>
    </citation>
    <scope>NUCLEOTIDE SEQUENCE [LARGE SCALE GENOMIC DNA]</scope>
    <source>
        <strain evidence="2 3">TBRC 2205</strain>
    </source>
</reference>
<accession>A0ABV6P1B1</accession>
<evidence type="ECO:0008006" key="4">
    <source>
        <dbReference type="Google" id="ProtNLM"/>
    </source>
</evidence>
<name>A0ABV6P1B1_9ACTN</name>
<dbReference type="EMBL" id="JBHLUE010000016">
    <property type="protein sequence ID" value="MFC0566088.1"/>
    <property type="molecule type" value="Genomic_DNA"/>
</dbReference>
<dbReference type="Proteomes" id="UP001589894">
    <property type="component" value="Unassembled WGS sequence"/>
</dbReference>
<dbReference type="RefSeq" id="WP_377340497.1">
    <property type="nucleotide sequence ID" value="NZ_JBHLUE010000016.1"/>
</dbReference>
<evidence type="ECO:0000313" key="2">
    <source>
        <dbReference type="EMBL" id="MFC0566088.1"/>
    </source>
</evidence>
<feature type="transmembrane region" description="Helical" evidence="1">
    <location>
        <begin position="53"/>
        <end position="70"/>
    </location>
</feature>
<gene>
    <name evidence="2" type="ORF">ACFFHU_18350</name>
</gene>
<protein>
    <recommendedName>
        <fullName evidence="4">N-acetyltransferase domain-containing protein</fullName>
    </recommendedName>
</protein>
<feature type="transmembrane region" description="Helical" evidence="1">
    <location>
        <begin position="6"/>
        <end position="22"/>
    </location>
</feature>
<keyword evidence="3" id="KW-1185">Reference proteome</keyword>
<dbReference type="InterPro" id="IPR016181">
    <property type="entry name" value="Acyl_CoA_acyltransferase"/>
</dbReference>
<evidence type="ECO:0000256" key="1">
    <source>
        <dbReference type="SAM" id="Phobius"/>
    </source>
</evidence>